<keyword evidence="1" id="KW-0234">DNA repair</keyword>
<dbReference type="GO" id="GO:0016887">
    <property type="term" value="F:ATP hydrolysis activity"/>
    <property type="evidence" value="ECO:0007669"/>
    <property type="project" value="RHEA"/>
</dbReference>
<feature type="region of interest" description="Disordered" evidence="2">
    <location>
        <begin position="1"/>
        <end position="32"/>
    </location>
</feature>
<evidence type="ECO:0000256" key="2">
    <source>
        <dbReference type="SAM" id="MobiDB-lite"/>
    </source>
</evidence>
<dbReference type="InterPro" id="IPR010285">
    <property type="entry name" value="DNA_helicase_pif1-like_DEAD"/>
</dbReference>
<feature type="compositionally biased region" description="Low complexity" evidence="2">
    <location>
        <begin position="16"/>
        <end position="29"/>
    </location>
</feature>
<dbReference type="CDD" id="cd18809">
    <property type="entry name" value="SF1_C_RecD"/>
    <property type="match status" value="1"/>
</dbReference>
<gene>
    <name evidence="4" type="ORF">DACRYDRAFT_108781</name>
</gene>
<feature type="domain" description="DNA helicase Pif1-like DEAD-box helicase" evidence="3">
    <location>
        <begin position="79"/>
        <end position="158"/>
    </location>
</feature>
<dbReference type="PANTHER" id="PTHR47642:SF5">
    <property type="entry name" value="ATP-DEPENDENT DNA HELICASE"/>
    <property type="match status" value="1"/>
</dbReference>
<dbReference type="PANTHER" id="PTHR47642">
    <property type="entry name" value="ATP-DEPENDENT DNA HELICASE"/>
    <property type="match status" value="1"/>
</dbReference>
<dbReference type="GeneID" id="63683796"/>
<dbReference type="AlphaFoldDB" id="M5FWH0"/>
<dbReference type="GO" id="GO:0000723">
    <property type="term" value="P:telomere maintenance"/>
    <property type="evidence" value="ECO:0007669"/>
    <property type="project" value="InterPro"/>
</dbReference>
<organism evidence="4 5">
    <name type="scientific">Dacryopinax primogenitus (strain DJM 731)</name>
    <name type="common">Brown rot fungus</name>
    <dbReference type="NCBI Taxonomy" id="1858805"/>
    <lineage>
        <taxon>Eukaryota</taxon>
        <taxon>Fungi</taxon>
        <taxon>Dikarya</taxon>
        <taxon>Basidiomycota</taxon>
        <taxon>Agaricomycotina</taxon>
        <taxon>Dacrymycetes</taxon>
        <taxon>Dacrymycetales</taxon>
        <taxon>Dacrymycetaceae</taxon>
        <taxon>Dacryopinax</taxon>
    </lineage>
</organism>
<keyword evidence="1" id="KW-0347">Helicase</keyword>
<name>M5FWH0_DACPD</name>
<keyword evidence="1" id="KW-0227">DNA damage</keyword>
<keyword evidence="1" id="KW-0067">ATP-binding</keyword>
<keyword evidence="1" id="KW-0547">Nucleotide-binding</keyword>
<dbReference type="GO" id="GO:0006281">
    <property type="term" value="P:DNA repair"/>
    <property type="evidence" value="ECO:0007669"/>
    <property type="project" value="UniProtKB-KW"/>
</dbReference>
<evidence type="ECO:0000259" key="3">
    <source>
        <dbReference type="Pfam" id="PF05970"/>
    </source>
</evidence>
<reference evidence="4 5" key="1">
    <citation type="journal article" date="2012" name="Science">
        <title>The Paleozoic origin of enzymatic lignin decomposition reconstructed from 31 fungal genomes.</title>
        <authorList>
            <person name="Floudas D."/>
            <person name="Binder M."/>
            <person name="Riley R."/>
            <person name="Barry K."/>
            <person name="Blanchette R.A."/>
            <person name="Henrissat B."/>
            <person name="Martinez A.T."/>
            <person name="Otillar R."/>
            <person name="Spatafora J.W."/>
            <person name="Yadav J.S."/>
            <person name="Aerts A."/>
            <person name="Benoit I."/>
            <person name="Boyd A."/>
            <person name="Carlson A."/>
            <person name="Copeland A."/>
            <person name="Coutinho P.M."/>
            <person name="de Vries R.P."/>
            <person name="Ferreira P."/>
            <person name="Findley K."/>
            <person name="Foster B."/>
            <person name="Gaskell J."/>
            <person name="Glotzer D."/>
            <person name="Gorecki P."/>
            <person name="Heitman J."/>
            <person name="Hesse C."/>
            <person name="Hori C."/>
            <person name="Igarashi K."/>
            <person name="Jurgens J.A."/>
            <person name="Kallen N."/>
            <person name="Kersten P."/>
            <person name="Kohler A."/>
            <person name="Kuees U."/>
            <person name="Kumar T.K.A."/>
            <person name="Kuo A."/>
            <person name="LaButti K."/>
            <person name="Larrondo L.F."/>
            <person name="Lindquist E."/>
            <person name="Ling A."/>
            <person name="Lombard V."/>
            <person name="Lucas S."/>
            <person name="Lundell T."/>
            <person name="Martin R."/>
            <person name="McLaughlin D.J."/>
            <person name="Morgenstern I."/>
            <person name="Morin E."/>
            <person name="Murat C."/>
            <person name="Nagy L.G."/>
            <person name="Nolan M."/>
            <person name="Ohm R.A."/>
            <person name="Patyshakuliyeva A."/>
            <person name="Rokas A."/>
            <person name="Ruiz-Duenas F.J."/>
            <person name="Sabat G."/>
            <person name="Salamov A."/>
            <person name="Samejima M."/>
            <person name="Schmutz J."/>
            <person name="Slot J.C."/>
            <person name="St John F."/>
            <person name="Stenlid J."/>
            <person name="Sun H."/>
            <person name="Sun S."/>
            <person name="Syed K."/>
            <person name="Tsang A."/>
            <person name="Wiebenga A."/>
            <person name="Young D."/>
            <person name="Pisabarro A."/>
            <person name="Eastwood D.C."/>
            <person name="Martin F."/>
            <person name="Cullen D."/>
            <person name="Grigoriev I.V."/>
            <person name="Hibbett D.S."/>
        </authorList>
    </citation>
    <scope>NUCLEOTIDE SEQUENCE [LARGE SCALE GENOMIC DNA]</scope>
    <source>
        <strain evidence="4 5">DJM-731 SS1</strain>
    </source>
</reference>
<dbReference type="Proteomes" id="UP000030653">
    <property type="component" value="Unassembled WGS sequence"/>
</dbReference>
<evidence type="ECO:0000313" key="5">
    <source>
        <dbReference type="Proteomes" id="UP000030653"/>
    </source>
</evidence>
<comment type="catalytic activity">
    <reaction evidence="1">
        <text>ATP + H2O = ADP + phosphate + H(+)</text>
        <dbReference type="Rhea" id="RHEA:13065"/>
        <dbReference type="ChEBI" id="CHEBI:15377"/>
        <dbReference type="ChEBI" id="CHEBI:15378"/>
        <dbReference type="ChEBI" id="CHEBI:30616"/>
        <dbReference type="ChEBI" id="CHEBI:43474"/>
        <dbReference type="ChEBI" id="CHEBI:456216"/>
        <dbReference type="EC" id="5.6.2.3"/>
    </reaction>
</comment>
<dbReference type="GO" id="GO:0006310">
    <property type="term" value="P:DNA recombination"/>
    <property type="evidence" value="ECO:0007669"/>
    <property type="project" value="UniProtKB-KW"/>
</dbReference>
<evidence type="ECO:0000313" key="4">
    <source>
        <dbReference type="EMBL" id="EJU00714.1"/>
    </source>
</evidence>
<keyword evidence="1" id="KW-0378">Hydrolase</keyword>
<dbReference type="GO" id="GO:0043139">
    <property type="term" value="F:5'-3' DNA helicase activity"/>
    <property type="evidence" value="ECO:0007669"/>
    <property type="project" value="UniProtKB-EC"/>
</dbReference>
<dbReference type="GO" id="GO:0005524">
    <property type="term" value="F:ATP binding"/>
    <property type="evidence" value="ECO:0007669"/>
    <property type="project" value="UniProtKB-KW"/>
</dbReference>
<dbReference type="EMBL" id="JH795866">
    <property type="protein sequence ID" value="EJU00714.1"/>
    <property type="molecule type" value="Genomic_DNA"/>
</dbReference>
<dbReference type="Gene3D" id="3.40.50.300">
    <property type="entry name" value="P-loop containing nucleotide triphosphate hydrolases"/>
    <property type="match status" value="2"/>
</dbReference>
<protein>
    <recommendedName>
        <fullName evidence="1">ATP-dependent DNA helicase</fullName>
        <ecNumber evidence="1">5.6.2.3</ecNumber>
    </recommendedName>
</protein>
<dbReference type="STRING" id="1858805.M5FWH0"/>
<comment type="similarity">
    <text evidence="1">Belongs to the helicase family.</text>
</comment>
<proteinExistence type="inferred from homology"/>
<dbReference type="SUPFAM" id="SSF52540">
    <property type="entry name" value="P-loop containing nucleoside triphosphate hydrolases"/>
    <property type="match status" value="2"/>
</dbReference>
<keyword evidence="1" id="KW-0233">DNA recombination</keyword>
<dbReference type="HOGENOM" id="CLU_794580_0_0_1"/>
<comment type="cofactor">
    <cofactor evidence="1">
        <name>Mg(2+)</name>
        <dbReference type="ChEBI" id="CHEBI:18420"/>
    </cofactor>
</comment>
<dbReference type="Pfam" id="PF05970">
    <property type="entry name" value="PIF1"/>
    <property type="match status" value="1"/>
</dbReference>
<dbReference type="RefSeq" id="XP_040627611.1">
    <property type="nucleotide sequence ID" value="XM_040768734.1"/>
</dbReference>
<dbReference type="InterPro" id="IPR027417">
    <property type="entry name" value="P-loop_NTPase"/>
</dbReference>
<evidence type="ECO:0000256" key="1">
    <source>
        <dbReference type="RuleBase" id="RU363044"/>
    </source>
</evidence>
<dbReference type="OrthoDB" id="432234at2759"/>
<accession>M5FWH0</accession>
<dbReference type="InterPro" id="IPR051055">
    <property type="entry name" value="PIF1_helicase"/>
</dbReference>
<keyword evidence="5" id="KW-1185">Reference proteome</keyword>
<sequence length="349" mass="38002">MSIVQPYKPTKPAVPTLSTSESIHSGSTSMLAPTCAPERVKPQLTTKDKMAIADAARIRRCNSSAKALVVLDVGSKETLTDGQARVLAAVLEDKGVFFTGPAGSGKSFTLKHIIGALKKKYHDKPDAVAVTASTGLAAVALGGRTLHSWAAIGIGEQHVDWEDGSPLANGTRGIVLGFLTLSEWERKRDGVWVDLKEREENAWDNVVDLVEIDPKGDLTPQEIERRKATVFPLVRWTTVRGEFYDLVGYEKWVIKGKNGAPLAERNQLPIVLSWAMTIHKAQGQTMENVSVDLTGTFDSRQPYVALSQAKTPEGLFCIGDPTQEVSEILVRWVVCENSLEKDGRDGGNQ</sequence>
<dbReference type="EC" id="5.6.2.3" evidence="1"/>